<proteinExistence type="predicted"/>
<reference evidence="1 2" key="1">
    <citation type="submission" date="2018-10" db="EMBL/GenBank/DDBJ databases">
        <title>Fifty Aureobasidium pullulans genomes reveal a recombining polyextremotolerant generalist.</title>
        <authorList>
            <person name="Gostincar C."/>
            <person name="Turk M."/>
            <person name="Zajc J."/>
            <person name="Gunde-Cimerman N."/>
        </authorList>
    </citation>
    <scope>NUCLEOTIDE SEQUENCE [LARGE SCALE GENOMIC DNA]</scope>
    <source>
        <strain evidence="1 2">EXF-11900</strain>
    </source>
</reference>
<evidence type="ECO:0008006" key="3">
    <source>
        <dbReference type="Google" id="ProtNLM"/>
    </source>
</evidence>
<dbReference type="EMBL" id="QZAF01000115">
    <property type="protein sequence ID" value="THV72742.1"/>
    <property type="molecule type" value="Genomic_DNA"/>
</dbReference>
<evidence type="ECO:0000313" key="2">
    <source>
        <dbReference type="Proteomes" id="UP000304951"/>
    </source>
</evidence>
<organism evidence="1 2">
    <name type="scientific">Aureobasidium pullulans</name>
    <name type="common">Black yeast</name>
    <name type="synonym">Pullularia pullulans</name>
    <dbReference type="NCBI Taxonomy" id="5580"/>
    <lineage>
        <taxon>Eukaryota</taxon>
        <taxon>Fungi</taxon>
        <taxon>Dikarya</taxon>
        <taxon>Ascomycota</taxon>
        <taxon>Pezizomycotina</taxon>
        <taxon>Dothideomycetes</taxon>
        <taxon>Dothideomycetidae</taxon>
        <taxon>Dothideales</taxon>
        <taxon>Saccotheciaceae</taxon>
        <taxon>Aureobasidium</taxon>
    </lineage>
</organism>
<comment type="caution">
    <text evidence="1">The sequence shown here is derived from an EMBL/GenBank/DDBJ whole genome shotgun (WGS) entry which is preliminary data.</text>
</comment>
<gene>
    <name evidence="1" type="ORF">D6D28_03759</name>
</gene>
<sequence length="222" mass="24695">MRDLASSTMNSSLMLPSDLADSSSLLTRLFLRASRSTSTEPLLASFRYVSLPSSNEIDLGDDEILEAIIAMIRYIYDLPYDKVLEGKPLDDTSAYITKDDLAFYIAEKGKQFAADIQKLIGPLAGVFADNTLRAAAAAFCAKNLTELSRLLTDLLGTKQSDSITLKRCTAPSCHNKAEKNVSYHKFLKCCVYCGGDSSYEVYENHGYHRELVNYKRAVLYKL</sequence>
<dbReference type="AlphaFoldDB" id="A0A4S8SP85"/>
<evidence type="ECO:0000313" key="1">
    <source>
        <dbReference type="EMBL" id="THV72742.1"/>
    </source>
</evidence>
<accession>A0A4S8SP85</accession>
<dbReference type="Proteomes" id="UP000304951">
    <property type="component" value="Unassembled WGS sequence"/>
</dbReference>
<protein>
    <recommendedName>
        <fullName evidence="3">BTB domain-containing protein</fullName>
    </recommendedName>
</protein>
<name>A0A4S8SP85_AURPU</name>